<dbReference type="GO" id="GO:0009446">
    <property type="term" value="P:putrescine biosynthetic process"/>
    <property type="evidence" value="ECO:0007669"/>
    <property type="project" value="InterPro"/>
</dbReference>
<comment type="similarity">
    <text evidence="2">Belongs to the agmatine deiminase family.</text>
</comment>
<keyword evidence="4" id="KW-1185">Reference proteome</keyword>
<dbReference type="EMBL" id="FWZX01000007">
    <property type="protein sequence ID" value="SMF21775.1"/>
    <property type="molecule type" value="Genomic_DNA"/>
</dbReference>
<dbReference type="GO" id="GO:0047632">
    <property type="term" value="F:agmatine deiminase activity"/>
    <property type="evidence" value="ECO:0007669"/>
    <property type="project" value="UniProtKB-UniRule"/>
</dbReference>
<dbReference type="Gene3D" id="3.75.10.10">
    <property type="entry name" value="L-arginine/glycine Amidinotransferase, Chain A"/>
    <property type="match status" value="1"/>
</dbReference>
<dbReference type="SUPFAM" id="SSF55909">
    <property type="entry name" value="Pentein"/>
    <property type="match status" value="1"/>
</dbReference>
<evidence type="ECO:0000256" key="1">
    <source>
        <dbReference type="ARBA" id="ARBA00022801"/>
    </source>
</evidence>
<comment type="catalytic activity">
    <reaction evidence="2">
        <text>agmatine + H2O = N-carbamoylputrescine + NH4(+)</text>
        <dbReference type="Rhea" id="RHEA:18037"/>
        <dbReference type="ChEBI" id="CHEBI:15377"/>
        <dbReference type="ChEBI" id="CHEBI:28938"/>
        <dbReference type="ChEBI" id="CHEBI:58145"/>
        <dbReference type="ChEBI" id="CHEBI:58318"/>
        <dbReference type="EC" id="3.5.3.12"/>
    </reaction>
</comment>
<dbReference type="STRING" id="560819.SAMN05428998_107130"/>
<feature type="active site" description="Amidino-cysteine intermediate" evidence="2">
    <location>
        <position position="330"/>
    </location>
</feature>
<proteinExistence type="inferred from homology"/>
<evidence type="ECO:0000313" key="3">
    <source>
        <dbReference type="EMBL" id="SMF21775.1"/>
    </source>
</evidence>
<protein>
    <recommendedName>
        <fullName evidence="2">Putative agmatine deiminase</fullName>
        <ecNumber evidence="2">3.5.3.12</ecNumber>
    </recommendedName>
    <alternativeName>
        <fullName evidence="2">Agmatine iminohydrolase</fullName>
    </alternativeName>
</protein>
<evidence type="ECO:0000256" key="2">
    <source>
        <dbReference type="HAMAP-Rule" id="MF_01841"/>
    </source>
</evidence>
<organism evidence="3 4">
    <name type="scientific">Tistlia consotensis USBA 355</name>
    <dbReference type="NCBI Taxonomy" id="560819"/>
    <lineage>
        <taxon>Bacteria</taxon>
        <taxon>Pseudomonadati</taxon>
        <taxon>Pseudomonadota</taxon>
        <taxon>Alphaproteobacteria</taxon>
        <taxon>Rhodospirillales</taxon>
        <taxon>Rhodovibrionaceae</taxon>
        <taxon>Tistlia</taxon>
    </lineage>
</organism>
<dbReference type="Pfam" id="PF04371">
    <property type="entry name" value="PAD_porph"/>
    <property type="match status" value="1"/>
</dbReference>
<sequence length="349" mass="38237">MAGPVDDGFYMPAEWAPHARTWMAWPTREALWGEHLDAAREAYAEVARAIARFEPVTMIANPVAVAEASIKCGAGVGTMPMDHDDSWLRDSGPTFLVDGKGGLAGVDWVFNAWGERYRPYAHDARVAAEILARGEVRRYACDLVTEGGAIHVDGEGTLLAVRPTLLNDNRNPGRSVAEIERLLCSHTGASKIIWLPEGLVDDETDGHVDNVACFIGPARVLVQTTDDPDDANYERLQANRELLQAETDARGRPLEVVEVRQPKARYQEDGTRLGLSYVNFYFANGGVVLPSFDDPADDRAFDLFEELFPDRKIVQVPALDILHGGGGIHCITQQQPAVEAPAADKDDVH</sequence>
<dbReference type="InterPro" id="IPR007466">
    <property type="entry name" value="Peptidyl-Arg-deiminase_porph"/>
</dbReference>
<accession>A0A1Y6BNW1</accession>
<dbReference type="HAMAP" id="MF_01841">
    <property type="entry name" value="Agmatine_deimin"/>
    <property type="match status" value="1"/>
</dbReference>
<dbReference type="RefSeq" id="WP_085122828.1">
    <property type="nucleotide sequence ID" value="NZ_FWZX01000007.1"/>
</dbReference>
<dbReference type="PANTHER" id="PTHR31377">
    <property type="entry name" value="AGMATINE DEIMINASE-RELATED"/>
    <property type="match status" value="1"/>
</dbReference>
<dbReference type="PANTHER" id="PTHR31377:SF0">
    <property type="entry name" value="AGMATINE DEIMINASE-RELATED"/>
    <property type="match status" value="1"/>
</dbReference>
<reference evidence="3 4" key="1">
    <citation type="submission" date="2017-04" db="EMBL/GenBank/DDBJ databases">
        <authorList>
            <person name="Afonso C.L."/>
            <person name="Miller P.J."/>
            <person name="Scott M.A."/>
            <person name="Spackman E."/>
            <person name="Goraichik I."/>
            <person name="Dimitrov K.M."/>
            <person name="Suarez D.L."/>
            <person name="Swayne D.E."/>
        </authorList>
    </citation>
    <scope>NUCLEOTIDE SEQUENCE [LARGE SCALE GENOMIC DNA]</scope>
    <source>
        <strain evidence="3 4">USBA 355</strain>
    </source>
</reference>
<evidence type="ECO:0000313" key="4">
    <source>
        <dbReference type="Proteomes" id="UP000192917"/>
    </source>
</evidence>
<name>A0A1Y6BNW1_9PROT</name>
<dbReference type="Proteomes" id="UP000192917">
    <property type="component" value="Unassembled WGS sequence"/>
</dbReference>
<keyword evidence="1 2" id="KW-0378">Hydrolase</keyword>
<dbReference type="InterPro" id="IPR017754">
    <property type="entry name" value="Agmatine_deiminase"/>
</dbReference>
<gene>
    <name evidence="2" type="primary">aguA</name>
    <name evidence="3" type="ORF">SAMN05428998_107130</name>
</gene>
<dbReference type="AlphaFoldDB" id="A0A1Y6BNW1"/>
<dbReference type="GO" id="GO:0004668">
    <property type="term" value="F:protein-arginine deiminase activity"/>
    <property type="evidence" value="ECO:0007669"/>
    <property type="project" value="InterPro"/>
</dbReference>
<dbReference type="EC" id="3.5.3.12" evidence="2"/>